<dbReference type="NCBIfam" id="TIGR00573">
    <property type="entry name" value="dnaq"/>
    <property type="match status" value="1"/>
</dbReference>
<dbReference type="Pfam" id="PF00929">
    <property type="entry name" value="RNase_T"/>
    <property type="match status" value="1"/>
</dbReference>
<keyword evidence="8" id="KW-0460">Magnesium</keyword>
<comment type="cofactor">
    <cofactor evidence="3">
        <name>Mg(2+)</name>
        <dbReference type="ChEBI" id="CHEBI:18420"/>
    </cofactor>
</comment>
<comment type="cofactor">
    <cofactor evidence="2">
        <name>Mn(2+)</name>
        <dbReference type="ChEBI" id="CHEBI:29035"/>
    </cofactor>
</comment>
<accession>E8RQ55</accession>
<dbReference type="STRING" id="573065.Astex_0417"/>
<feature type="domain" description="Exonuclease" evidence="13">
    <location>
        <begin position="544"/>
        <end position="709"/>
    </location>
</feature>
<dbReference type="Pfam" id="PF21315">
    <property type="entry name" value="FAN1_HTH"/>
    <property type="match status" value="1"/>
</dbReference>
<evidence type="ECO:0000313" key="15">
    <source>
        <dbReference type="EMBL" id="ADU12112.1"/>
    </source>
</evidence>
<dbReference type="HOGENOM" id="CLU_388147_0_0_5"/>
<dbReference type="SMART" id="SM00479">
    <property type="entry name" value="EXOIII"/>
    <property type="match status" value="1"/>
</dbReference>
<name>E8RQ55_ASTEC</name>
<dbReference type="Gene3D" id="3.40.1350.10">
    <property type="match status" value="1"/>
</dbReference>
<keyword evidence="16" id="KW-1185">Reference proteome</keyword>
<dbReference type="GO" id="GO:0003677">
    <property type="term" value="F:DNA binding"/>
    <property type="evidence" value="ECO:0007669"/>
    <property type="project" value="InterPro"/>
</dbReference>
<dbReference type="RefSeq" id="WP_013477946.1">
    <property type="nucleotide sequence ID" value="NC_014816.1"/>
</dbReference>
<reference evidence="16" key="1">
    <citation type="submission" date="2010-12" db="EMBL/GenBank/DDBJ databases">
        <title>Complete sequence of chromosome 1 of Asticcacaulis excentricus CB 48.</title>
        <authorList>
            <consortium name="US DOE Joint Genome Institute"/>
            <person name="Lucas S."/>
            <person name="Copeland A."/>
            <person name="Lapidus A."/>
            <person name="Cheng J.-F."/>
            <person name="Bruce D."/>
            <person name="Goodwin L."/>
            <person name="Pitluck S."/>
            <person name="Teshima H."/>
            <person name="Davenport K."/>
            <person name="Detter J.C."/>
            <person name="Han C."/>
            <person name="Tapia R."/>
            <person name="Land M."/>
            <person name="Hauser L."/>
            <person name="Jeffries C."/>
            <person name="Kyrpides N."/>
            <person name="Ivanova N."/>
            <person name="Ovchinnikova G."/>
            <person name="Brun Y.V."/>
            <person name="Woyke T."/>
        </authorList>
    </citation>
    <scope>NUCLEOTIDE SEQUENCE [LARGE SCALE GENOMIC DNA]</scope>
    <source>
        <strain evidence="16">ATCC 15261 / DSM 4724 / KCTC 12464 / NCIMB 9791 / VKM B-1370 / CB 48</strain>
    </source>
</reference>
<keyword evidence="15" id="KW-0808">Transferase</keyword>
<dbReference type="SUPFAM" id="SSF53098">
    <property type="entry name" value="Ribonuclease H-like"/>
    <property type="match status" value="1"/>
</dbReference>
<dbReference type="OrthoDB" id="7427781at2"/>
<keyword evidence="6" id="KW-0479">Metal-binding</keyword>
<dbReference type="GO" id="GO:0004528">
    <property type="term" value="F:phosphodiesterase I activity"/>
    <property type="evidence" value="ECO:0007669"/>
    <property type="project" value="UniProtKB-EC"/>
</dbReference>
<evidence type="ECO:0000259" key="14">
    <source>
        <dbReference type="SMART" id="SM00990"/>
    </source>
</evidence>
<evidence type="ECO:0000256" key="1">
    <source>
        <dbReference type="ARBA" id="ARBA00000983"/>
    </source>
</evidence>
<dbReference type="InterPro" id="IPR033315">
    <property type="entry name" value="Fan1-like"/>
</dbReference>
<comment type="catalytic activity">
    <reaction evidence="1">
        <text>Hydrolytically removes 5'-nucleotides successively from the 3'-hydroxy termini of 3'-hydroxy-terminated oligonucleotides.</text>
        <dbReference type="EC" id="3.1.4.1"/>
    </reaction>
</comment>
<proteinExistence type="inferred from homology"/>
<keyword evidence="7" id="KW-0378">Hydrolase</keyword>
<dbReference type="Gene3D" id="3.30.420.10">
    <property type="entry name" value="Ribonuclease H-like superfamily/Ribonuclease H"/>
    <property type="match status" value="1"/>
</dbReference>
<evidence type="ECO:0000259" key="13">
    <source>
        <dbReference type="SMART" id="SM00479"/>
    </source>
</evidence>
<comment type="catalytic activity">
    <reaction evidence="12">
        <text>DNA(n) + a 2'-deoxyribonucleoside 5'-triphosphate = DNA(n+1) + diphosphate</text>
        <dbReference type="Rhea" id="RHEA:22508"/>
        <dbReference type="Rhea" id="RHEA-COMP:17339"/>
        <dbReference type="Rhea" id="RHEA-COMP:17340"/>
        <dbReference type="ChEBI" id="CHEBI:33019"/>
        <dbReference type="ChEBI" id="CHEBI:61560"/>
        <dbReference type="ChEBI" id="CHEBI:173112"/>
        <dbReference type="EC" id="2.7.7.7"/>
    </reaction>
</comment>
<gene>
    <name evidence="15" type="ordered locus">Astex_0417</name>
</gene>
<comment type="subunit">
    <text evidence="11">DNA polymerase III contains a core (composed of alpha, epsilon and theta chains) that associates with a tau subunit. This core dimerizes to form the POLIII' complex. PolIII' associates with the gamma complex (composed of gamma, delta, delta', psi and chi chains) and with the beta chain to form the complete DNA polymerase III complex.</text>
</comment>
<dbReference type="InterPro" id="IPR006054">
    <property type="entry name" value="DnaQ"/>
</dbReference>
<dbReference type="GO" id="GO:0006260">
    <property type="term" value="P:DNA replication"/>
    <property type="evidence" value="ECO:0007669"/>
    <property type="project" value="InterPro"/>
</dbReference>
<dbReference type="GO" id="GO:0036297">
    <property type="term" value="P:interstrand cross-link repair"/>
    <property type="evidence" value="ECO:0007669"/>
    <property type="project" value="InterPro"/>
</dbReference>
<evidence type="ECO:0000256" key="7">
    <source>
        <dbReference type="ARBA" id="ARBA00022801"/>
    </source>
</evidence>
<dbReference type="GO" id="GO:0003887">
    <property type="term" value="F:DNA-directed DNA polymerase activity"/>
    <property type="evidence" value="ECO:0007669"/>
    <property type="project" value="UniProtKB-EC"/>
</dbReference>
<dbReference type="AlphaFoldDB" id="E8RQ55"/>
<evidence type="ECO:0000256" key="9">
    <source>
        <dbReference type="ARBA" id="ARBA00023211"/>
    </source>
</evidence>
<dbReference type="InterPro" id="IPR014883">
    <property type="entry name" value="VRR_NUC"/>
</dbReference>
<protein>
    <submittedName>
        <fullName evidence="15">DNA polymerase III, epsilon subunit</fullName>
        <ecNumber evidence="15">2.7.7.7</ecNumber>
    </submittedName>
</protein>
<dbReference type="PANTHER" id="PTHR15749">
    <property type="entry name" value="FANCONI-ASSOCIATED NUCLEASE 1"/>
    <property type="match status" value="1"/>
</dbReference>
<evidence type="ECO:0000256" key="4">
    <source>
        <dbReference type="ARBA" id="ARBA00005533"/>
    </source>
</evidence>
<dbReference type="eggNOG" id="COG2176">
    <property type="taxonomic scope" value="Bacteria"/>
</dbReference>
<feature type="domain" description="VRR-NUC" evidence="14">
    <location>
        <begin position="425"/>
        <end position="537"/>
    </location>
</feature>
<evidence type="ECO:0000256" key="11">
    <source>
        <dbReference type="ARBA" id="ARBA00026073"/>
    </source>
</evidence>
<dbReference type="Pfam" id="PF08774">
    <property type="entry name" value="VRR_NUC"/>
    <property type="match status" value="1"/>
</dbReference>
<dbReference type="FunFam" id="3.30.420.10:FF:000045">
    <property type="entry name" value="3'-5' exonuclease DinG"/>
    <property type="match status" value="1"/>
</dbReference>
<keyword evidence="15" id="KW-0548">Nucleotidyltransferase</keyword>
<dbReference type="InterPro" id="IPR011856">
    <property type="entry name" value="tRNA_endonuc-like_dom_sf"/>
</dbReference>
<keyword evidence="9" id="KW-0464">Manganese</keyword>
<evidence type="ECO:0000256" key="2">
    <source>
        <dbReference type="ARBA" id="ARBA00001936"/>
    </source>
</evidence>
<evidence type="ECO:0000256" key="3">
    <source>
        <dbReference type="ARBA" id="ARBA00001946"/>
    </source>
</evidence>
<dbReference type="CDD" id="cd06127">
    <property type="entry name" value="DEDDh"/>
    <property type="match status" value="1"/>
</dbReference>
<dbReference type="InterPro" id="IPR049125">
    <property type="entry name" value="FAN1-like_WH"/>
</dbReference>
<evidence type="ECO:0000313" key="16">
    <source>
        <dbReference type="Proteomes" id="UP000001492"/>
    </source>
</evidence>
<dbReference type="KEGG" id="aex:Astex_0417"/>
<evidence type="ECO:0000256" key="5">
    <source>
        <dbReference type="ARBA" id="ARBA00022722"/>
    </source>
</evidence>
<dbReference type="EC" id="2.7.7.7" evidence="15"/>
<dbReference type="EMBL" id="CP002395">
    <property type="protein sequence ID" value="ADU12112.1"/>
    <property type="molecule type" value="Genomic_DNA"/>
</dbReference>
<keyword evidence="5" id="KW-0540">Nuclease</keyword>
<evidence type="ECO:0000256" key="12">
    <source>
        <dbReference type="ARBA" id="ARBA00049244"/>
    </source>
</evidence>
<evidence type="ECO:0000256" key="8">
    <source>
        <dbReference type="ARBA" id="ARBA00022842"/>
    </source>
</evidence>
<comment type="function">
    <text evidence="10">DNA polymerase III is a complex, multichain enzyme responsible for most of the replicative synthesis in bacteria. The epsilon subunit contain the editing function and is a proofreading 3'-5' exonuclease.</text>
</comment>
<evidence type="ECO:0000256" key="10">
    <source>
        <dbReference type="ARBA" id="ARBA00025483"/>
    </source>
</evidence>
<dbReference type="SMART" id="SM00990">
    <property type="entry name" value="VRR_NUC"/>
    <property type="match status" value="1"/>
</dbReference>
<comment type="similarity">
    <text evidence="4">Belongs to the FAN1 family.</text>
</comment>
<sequence>MSRFPALPPTYYHAHFSEMLAFVREVYASVLGETEHTFITDFAGLSLEAQCLFIRMSNRKRPVFTAADLVYTEIGEIEWRLEELAEAGFARRASAEDYRSWLDTLTRPVLEQMARENDIALARQWSKAQVARAVEANLPFEDFAASFSHTTWVPGHRETVGFLLYLYFGKLSDNLTAFTLRDLGVVSVRGQTAYQARFVSREEALGGHAYTQALRSLKGAAPEDYQRLAERADTLPAPATPFVDGLRDRLMHDLGRFFERQKDTDQAIGFYAQSGLFESQERTIRLLHGRGETERVLGLLESMLDSPAHDEAFLFADDFYRRKFGKKRTSAFTDLLREGEEIGADDLYRSLPELAAIRHYETKGWTAHHVENGLWPALFGLLFWNELFEQPGSLASEFDWMPQALKDNRFATLFPLVVEERLAALETGVGWPLIADTLNRREGRENGIFGWWPGLEKLLHDFLCAAPPKAVRDTVAALCADFQGLRDGFPDLLLIGPCGVRFIEVKGEGDQVRRHQLARLNLLRQAGFEAGILRVTFHPDPDQVYTVVDIETTGGQSANERVTEIGAVKIRNGEIIDTWQSLINPERRIPPFITELTGISNAMVRDAPRFADIADDFDAFLKGTVFVAHNVNFDYGFLSAEYRRLERPFRYPKMCTVASMRRHFPGLAAYGLGPLSREFGIELKNHHRALSDAMAAAELLKLINERRLSPIRDWDAR</sequence>
<dbReference type="PANTHER" id="PTHR15749:SF4">
    <property type="entry name" value="FANCONI-ASSOCIATED NUCLEASE 1"/>
    <property type="match status" value="1"/>
</dbReference>
<dbReference type="InterPro" id="IPR013520">
    <property type="entry name" value="Ribonucl_H"/>
</dbReference>
<evidence type="ECO:0000256" key="6">
    <source>
        <dbReference type="ARBA" id="ARBA00022723"/>
    </source>
</evidence>
<dbReference type="Proteomes" id="UP000001492">
    <property type="component" value="Chromosome 1"/>
</dbReference>
<dbReference type="InterPro" id="IPR012337">
    <property type="entry name" value="RNaseH-like_sf"/>
</dbReference>
<dbReference type="GO" id="GO:0046872">
    <property type="term" value="F:metal ion binding"/>
    <property type="evidence" value="ECO:0007669"/>
    <property type="project" value="UniProtKB-KW"/>
</dbReference>
<dbReference type="InterPro" id="IPR036397">
    <property type="entry name" value="RNaseH_sf"/>
</dbReference>
<organism evidence="15 16">
    <name type="scientific">Asticcacaulis excentricus (strain ATCC 15261 / DSM 4724 / KCTC 12464 / NCIMB 9791 / VKM B-1370 / CB 48)</name>
    <dbReference type="NCBI Taxonomy" id="573065"/>
    <lineage>
        <taxon>Bacteria</taxon>
        <taxon>Pseudomonadati</taxon>
        <taxon>Pseudomonadota</taxon>
        <taxon>Alphaproteobacteria</taxon>
        <taxon>Caulobacterales</taxon>
        <taxon>Caulobacteraceae</taxon>
        <taxon>Asticcacaulis</taxon>
    </lineage>
</organism>